<dbReference type="EMBL" id="VVYV01000014">
    <property type="protein sequence ID" value="KAA5419216.1"/>
    <property type="molecule type" value="Genomic_DNA"/>
</dbReference>
<protein>
    <submittedName>
        <fullName evidence="1">Uncharacterized protein</fullName>
    </submittedName>
</protein>
<comment type="caution">
    <text evidence="1">The sequence shown here is derived from an EMBL/GenBank/DDBJ whole genome shotgun (WGS) entry which is preliminary data.</text>
</comment>
<accession>A0A3D6AZV4</accession>
<name>A0A3D6AZV4_9BACE</name>
<evidence type="ECO:0000313" key="2">
    <source>
        <dbReference type="Proteomes" id="UP000448877"/>
    </source>
</evidence>
<reference evidence="1 2" key="1">
    <citation type="journal article" date="2019" name="Nat. Med.">
        <title>A library of human gut bacterial isolates paired with longitudinal multiomics data enables mechanistic microbiome research.</title>
        <authorList>
            <person name="Poyet M."/>
            <person name="Groussin M."/>
            <person name="Gibbons S.M."/>
            <person name="Avila-Pacheco J."/>
            <person name="Jiang X."/>
            <person name="Kearney S.M."/>
            <person name="Perrotta A.R."/>
            <person name="Berdy B."/>
            <person name="Zhao S."/>
            <person name="Lieberman T.D."/>
            <person name="Swanson P.K."/>
            <person name="Smith M."/>
            <person name="Roesemann S."/>
            <person name="Alexander J.E."/>
            <person name="Rich S.A."/>
            <person name="Livny J."/>
            <person name="Vlamakis H."/>
            <person name="Clish C."/>
            <person name="Bullock K."/>
            <person name="Deik A."/>
            <person name="Scott J."/>
            <person name="Pierce K.A."/>
            <person name="Xavier R.J."/>
            <person name="Alm E.J."/>
        </authorList>
    </citation>
    <scope>NUCLEOTIDE SEQUENCE [LARGE SCALE GENOMIC DNA]</scope>
    <source>
        <strain evidence="1 2">BIOML-A6</strain>
    </source>
</reference>
<dbReference type="Proteomes" id="UP000448877">
    <property type="component" value="Unassembled WGS sequence"/>
</dbReference>
<gene>
    <name evidence="1" type="ORF">F2Y81_10130</name>
</gene>
<organism evidence="1 2">
    <name type="scientific">Bacteroides cellulosilyticus</name>
    <dbReference type="NCBI Taxonomy" id="246787"/>
    <lineage>
        <taxon>Bacteria</taxon>
        <taxon>Pseudomonadati</taxon>
        <taxon>Bacteroidota</taxon>
        <taxon>Bacteroidia</taxon>
        <taxon>Bacteroidales</taxon>
        <taxon>Bacteroidaceae</taxon>
        <taxon>Bacteroides</taxon>
    </lineage>
</organism>
<proteinExistence type="predicted"/>
<evidence type="ECO:0000313" key="1">
    <source>
        <dbReference type="EMBL" id="KAA5419216.1"/>
    </source>
</evidence>
<sequence>MKTTLCLIVFVLLPVAKLRPTVVGSTFSIWGLCSPQLRAGQPSAGKQGFAYSIMTLTLRL</sequence>
<dbReference type="AlphaFoldDB" id="A0A3D6AZV4"/>